<proteinExistence type="predicted"/>
<feature type="region of interest" description="Disordered" evidence="1">
    <location>
        <begin position="488"/>
        <end position="514"/>
    </location>
</feature>
<dbReference type="SUPFAM" id="SSF48425">
    <property type="entry name" value="Sec7 domain"/>
    <property type="match status" value="1"/>
</dbReference>
<dbReference type="Pfam" id="PF01369">
    <property type="entry name" value="Sec7"/>
    <property type="match status" value="1"/>
</dbReference>
<dbReference type="InterPro" id="IPR035999">
    <property type="entry name" value="Sec7_dom_sf"/>
</dbReference>
<dbReference type="FunFam" id="1.10.1000.11:FF:000002">
    <property type="entry name" value="Cytohesin 1"/>
    <property type="match status" value="1"/>
</dbReference>
<dbReference type="PANTHER" id="PTHR10663">
    <property type="entry name" value="GUANYL-NUCLEOTIDE EXCHANGE FACTOR"/>
    <property type="match status" value="1"/>
</dbReference>
<feature type="region of interest" description="Disordered" evidence="1">
    <location>
        <begin position="75"/>
        <end position="97"/>
    </location>
</feature>
<keyword evidence="4" id="KW-1185">Reference proteome</keyword>
<dbReference type="PROSITE" id="PS50190">
    <property type="entry name" value="SEC7"/>
    <property type="match status" value="1"/>
</dbReference>
<name>A0A9P6VW11_RHOMI</name>
<dbReference type="InterPro" id="IPR000904">
    <property type="entry name" value="Sec7_dom"/>
</dbReference>
<feature type="compositionally biased region" description="Basic and acidic residues" evidence="1">
    <location>
        <begin position="505"/>
        <end position="514"/>
    </location>
</feature>
<dbReference type="GO" id="GO:0032012">
    <property type="term" value="P:regulation of ARF protein signal transduction"/>
    <property type="evidence" value="ECO:0007669"/>
    <property type="project" value="InterPro"/>
</dbReference>
<dbReference type="Pfam" id="PF12783">
    <property type="entry name" value="Sec7-like_HUS"/>
    <property type="match status" value="1"/>
</dbReference>
<organism evidence="3 4">
    <name type="scientific">Rhodotorula mucilaginosa</name>
    <name type="common">Yeast</name>
    <name type="synonym">Rhodotorula rubra</name>
    <dbReference type="NCBI Taxonomy" id="5537"/>
    <lineage>
        <taxon>Eukaryota</taxon>
        <taxon>Fungi</taxon>
        <taxon>Dikarya</taxon>
        <taxon>Basidiomycota</taxon>
        <taxon>Pucciniomycotina</taxon>
        <taxon>Microbotryomycetes</taxon>
        <taxon>Sporidiobolales</taxon>
        <taxon>Sporidiobolaceae</taxon>
        <taxon>Rhodotorula</taxon>
    </lineage>
</organism>
<dbReference type="Proteomes" id="UP000777482">
    <property type="component" value="Unassembled WGS sequence"/>
</dbReference>
<accession>A0A9P6VW11</accession>
<feature type="region of interest" description="Disordered" evidence="1">
    <location>
        <begin position="270"/>
        <end position="347"/>
    </location>
</feature>
<dbReference type="SUPFAM" id="SSF48371">
    <property type="entry name" value="ARM repeat"/>
    <property type="match status" value="1"/>
</dbReference>
<protein>
    <submittedName>
        <fullName evidence="3">GDP/GTP exchange factor for ARF</fullName>
    </submittedName>
</protein>
<evidence type="ECO:0000259" key="2">
    <source>
        <dbReference type="PROSITE" id="PS50190"/>
    </source>
</evidence>
<dbReference type="InterPro" id="IPR056604">
    <property type="entry name" value="GBF1-like_TPR"/>
</dbReference>
<sequence>MSPAASSPDDRANGAVAASASTDVTKAIEVPPLHLIHAEVLAVTSAMRKNQRWASAASTSYPYVTGSSRLNGSQAIGGAGISNRRSNLRSRPDEAHISKQGRSLGLMGGFSELRLMLRDMQDPSELDAVALLHPFLEVIRSPETSGPITAAALASIDKFISYSILSPASPNLSAAMVQLSSAGTHCKFEASDSVSDEVVLLRILDLLRTLLTGPLSGVLSDESVCEMMETGLSMCCQMRLSEMLRRCAERTMQAMVTAVFTRLRQLPTSAEEDMASNALSRSGSSADLVDADRQNGSGPRMTAPDPSSIDVPAAASASNDPPRRDSQAGEAQQAELEQGGESDERDAEYQPFGLASIQEVLRVLISLLNPHDQQHTDTMRLMALGLLNIAFEVAGESMGRFASLRIMVADHLCKHLFQLARSDHTQLLAASLRVTTNIFDTMRPHLKLQQELFLSFLLDRLVLPASGSAPSLRKVELETQLDRSTWAQDLVDPNERASTPTAGSLRDRDRDRHGAASETRELMLEILSHFVRGKHAATDLWVNYDCNVEGEDVLERLGVFAPQQTAGPPLQDQTQLMCLDTLLDVVANMATRTDSAEESAENASLAADVIRSKTNKRVLLDGAAAFNVKPKVGLKFLEEHGVIYNDDTISREESLARFLKTTPRLDKRLLGDFISRPDQIDLLRAFMRLMDFDGKIICDAMRELLEAFRLPGESQQINRITETFAEVYFATQPPEIRSQDATYVLAYSVIMLNTDLHNPQVRKRMDLEAYSRNLRGVNDNQDFAPEYLKSIYESIRKREIVLPEEHQNQVGFEYGWKELMRRSREAGRYVETHSGAFDQGIFDVIWRPTVSALSYAFANFQDDYTIQRTIGGFNHCAALAARFDMPDVFDYLVSSLSRVSGLVQAPSATAVEAGNFPGVEVEGQMVTVSPLAVRFGLDVKAQLAAMVLFTIAKDNGRLIRRGWQPIFEIYQSLFAHSLLPAPMLMLEDFLSGTSAIPLKPKAAPVPRAERRGDGGLLSTLSSYLLSPYGAENDMAGTDFTDDDVETTLSAMDCIASCRVEELYLQIFDLQGEALAVAVKTLIELVQRATTERLRLRAGSGSSSGSATNSPQINVTASRVQLPYDPSAVFLLEVFTSVVARSGPALAELWPTTLDLLSRLIASASSFSSLFNERVVAALLRLIAEVIKIDELRDSCFLALDTLRSLPSPILSSVAQPLMAGLSKVFLENASRVQSATEWNLLFALLSATAQEEEAAKISMEFLRHLASGRLGAKLSGDNYAAFLQTLAAFGHIVRSSMNDDEFALSRGLQIVDILREVQTSILDLISMSDLSPARAWEAAWIPLLSAYAQLCLNPARELRQNAISSLQRTLLAPEILQNTDVDLTIIFERVFFPLLEELLKPQVFRRDPDGMGETRLRASALLCKIFLQYLTQLSQRQGMHTMTALWLKILGYQDRLMHSGRRDQMFEAVPELLKNVLLVMNASGFLLPPSSPRNEDQARLWTATFERIQPFLPELQRELFPPPPVPVPFTSASLPPTQAAGVQTAELQGQVRPEAVESDDNLATE</sequence>
<dbReference type="GO" id="GO:0016192">
    <property type="term" value="P:vesicle-mediated transport"/>
    <property type="evidence" value="ECO:0007669"/>
    <property type="project" value="UniProtKB-ARBA"/>
</dbReference>
<dbReference type="InterPro" id="IPR016024">
    <property type="entry name" value="ARM-type_fold"/>
</dbReference>
<dbReference type="CDD" id="cd00171">
    <property type="entry name" value="Sec7"/>
    <property type="match status" value="1"/>
</dbReference>
<feature type="compositionally biased region" description="Acidic residues" evidence="1">
    <location>
        <begin position="1556"/>
        <end position="1565"/>
    </location>
</feature>
<feature type="domain" description="SEC7" evidence="2">
    <location>
        <begin position="608"/>
        <end position="798"/>
    </location>
</feature>
<dbReference type="SMART" id="SM00222">
    <property type="entry name" value="Sec7"/>
    <property type="match status" value="1"/>
</dbReference>
<dbReference type="Gene3D" id="1.10.1000.11">
    <property type="entry name" value="Arf Nucleotide-binding Site Opener,domain 2"/>
    <property type="match status" value="1"/>
</dbReference>
<dbReference type="OrthoDB" id="10258608at2759"/>
<comment type="caution">
    <text evidence="3">The sequence shown here is derived from an EMBL/GenBank/DDBJ whole genome shotgun (WGS) entry which is preliminary data.</text>
</comment>
<feature type="compositionally biased region" description="Low complexity" evidence="1">
    <location>
        <begin position="328"/>
        <end position="337"/>
    </location>
</feature>
<evidence type="ECO:0000313" key="3">
    <source>
        <dbReference type="EMBL" id="KAG0655587.1"/>
    </source>
</evidence>
<feature type="region of interest" description="Disordered" evidence="1">
    <location>
        <begin position="1525"/>
        <end position="1565"/>
    </location>
</feature>
<dbReference type="GO" id="GO:0005085">
    <property type="term" value="F:guanyl-nucleotide exchange factor activity"/>
    <property type="evidence" value="ECO:0007669"/>
    <property type="project" value="InterPro"/>
</dbReference>
<dbReference type="InterPro" id="IPR023394">
    <property type="entry name" value="Sec7_C_sf"/>
</dbReference>
<evidence type="ECO:0000313" key="4">
    <source>
        <dbReference type="Proteomes" id="UP000777482"/>
    </source>
</evidence>
<dbReference type="InterPro" id="IPR032691">
    <property type="entry name" value="Mon2/Sec7/BIG1-like_HUS"/>
</dbReference>
<dbReference type="Gene3D" id="1.10.220.20">
    <property type="match status" value="1"/>
</dbReference>
<evidence type="ECO:0000256" key="1">
    <source>
        <dbReference type="SAM" id="MobiDB-lite"/>
    </source>
</evidence>
<dbReference type="EMBL" id="PUHQ01000116">
    <property type="protein sequence ID" value="KAG0655587.1"/>
    <property type="molecule type" value="Genomic_DNA"/>
</dbReference>
<dbReference type="PANTHER" id="PTHR10663:SF388">
    <property type="entry name" value="GOLGI-SPECIFIC BREFELDIN A-RESISTANCE GUANINE NUCLEOTIDE EXCHANGE FACTOR 1"/>
    <property type="match status" value="1"/>
</dbReference>
<gene>
    <name evidence="3" type="primary">GEA2</name>
    <name evidence="3" type="ORF">C6P46_000810</name>
</gene>
<reference evidence="3 4" key="1">
    <citation type="submission" date="2020-11" db="EMBL/GenBank/DDBJ databases">
        <title>Kefir isolates.</title>
        <authorList>
            <person name="Marcisauskas S."/>
            <person name="Kim Y."/>
            <person name="Blasche S."/>
        </authorList>
    </citation>
    <scope>NUCLEOTIDE SEQUENCE [LARGE SCALE GENOMIC DNA]</scope>
    <source>
        <strain evidence="3 4">KR</strain>
    </source>
</reference>
<dbReference type="Pfam" id="PF23325">
    <property type="entry name" value="TPR_28"/>
    <property type="match status" value="1"/>
</dbReference>
<dbReference type="GO" id="GO:0005794">
    <property type="term" value="C:Golgi apparatus"/>
    <property type="evidence" value="ECO:0007669"/>
    <property type="project" value="UniProtKB-ARBA"/>
</dbReference>